<dbReference type="PROSITE" id="PS50968">
    <property type="entry name" value="BIOTINYL_LIPOYL"/>
    <property type="match status" value="1"/>
</dbReference>
<sequence>MHLRASSSQDDEQLYELELQAQRYRFAQIHRDTRTHIFYQRWHTPYLTGHDIEREQSHEDQAQQAIAPLNGIVTALHCQAGDIVEKDQPLLVIEAMKMEYTVQAPYSGTVSTVLYAVGDQVAHGDLLVELTE</sequence>
<accession>A0ABY5GNP4</accession>
<dbReference type="Proteomes" id="UP001057998">
    <property type="component" value="Chromosome 2"/>
</dbReference>
<dbReference type="PROSITE" id="PS00188">
    <property type="entry name" value="BIOTIN"/>
    <property type="match status" value="1"/>
</dbReference>
<proteinExistence type="predicted"/>
<gene>
    <name evidence="3" type="ORF">NNL38_16160</name>
</gene>
<dbReference type="PANTHER" id="PTHR18866:SF33">
    <property type="entry name" value="METHYLCROTONOYL-COA CARBOXYLASE SUBUNIT ALPHA, MITOCHONDRIAL-RELATED"/>
    <property type="match status" value="1"/>
</dbReference>
<keyword evidence="1" id="KW-0092">Biotin</keyword>
<evidence type="ECO:0000313" key="3">
    <source>
        <dbReference type="EMBL" id="UTV30965.1"/>
    </source>
</evidence>
<dbReference type="Gene3D" id="2.40.50.100">
    <property type="match status" value="1"/>
</dbReference>
<name>A0ABY5GNP4_9GAMM</name>
<dbReference type="InterPro" id="IPR001882">
    <property type="entry name" value="Biotin_BS"/>
</dbReference>
<evidence type="ECO:0000256" key="1">
    <source>
        <dbReference type="ARBA" id="ARBA00023267"/>
    </source>
</evidence>
<organism evidence="3 4">
    <name type="scientific">Photobacterium atrarenae</name>
    <dbReference type="NCBI Taxonomy" id="865757"/>
    <lineage>
        <taxon>Bacteria</taxon>
        <taxon>Pseudomonadati</taxon>
        <taxon>Pseudomonadota</taxon>
        <taxon>Gammaproteobacteria</taxon>
        <taxon>Vibrionales</taxon>
        <taxon>Vibrionaceae</taxon>
        <taxon>Photobacterium</taxon>
    </lineage>
</organism>
<protein>
    <submittedName>
        <fullName evidence="3">Acetyl-CoA carboxylase biotin carboxyl carrier protein subunit</fullName>
    </submittedName>
</protein>
<dbReference type="CDD" id="cd06850">
    <property type="entry name" value="biotinyl_domain"/>
    <property type="match status" value="1"/>
</dbReference>
<dbReference type="InterPro" id="IPR000089">
    <property type="entry name" value="Biotin_lipoyl"/>
</dbReference>
<dbReference type="InterPro" id="IPR011053">
    <property type="entry name" value="Single_hybrid_motif"/>
</dbReference>
<keyword evidence="4" id="KW-1185">Reference proteome</keyword>
<dbReference type="Pfam" id="PF00364">
    <property type="entry name" value="Biotin_lipoyl"/>
    <property type="match status" value="1"/>
</dbReference>
<evidence type="ECO:0000313" key="4">
    <source>
        <dbReference type="Proteomes" id="UP001057998"/>
    </source>
</evidence>
<dbReference type="InterPro" id="IPR050856">
    <property type="entry name" value="Biotin_carboxylase_complex"/>
</dbReference>
<feature type="domain" description="Lipoyl-binding" evidence="2">
    <location>
        <begin position="52"/>
        <end position="131"/>
    </location>
</feature>
<reference evidence="3" key="1">
    <citation type="submission" date="2022-07" db="EMBL/GenBank/DDBJ databases">
        <title>Genome sequencing of Photobacterium atrarenae GJH2-4.</title>
        <authorList>
            <person name="Park S.-J."/>
        </authorList>
    </citation>
    <scope>NUCLEOTIDE SEQUENCE</scope>
    <source>
        <strain evidence="3">GJH2-4</strain>
    </source>
</reference>
<dbReference type="PANTHER" id="PTHR18866">
    <property type="entry name" value="CARBOXYLASE:PYRUVATE/ACETYL-COA/PROPIONYL-COA CARBOXYLASE"/>
    <property type="match status" value="1"/>
</dbReference>
<dbReference type="SUPFAM" id="SSF51230">
    <property type="entry name" value="Single hybrid motif"/>
    <property type="match status" value="1"/>
</dbReference>
<evidence type="ECO:0000259" key="2">
    <source>
        <dbReference type="PROSITE" id="PS50968"/>
    </source>
</evidence>
<dbReference type="EMBL" id="CP101509">
    <property type="protein sequence ID" value="UTV30965.1"/>
    <property type="molecule type" value="Genomic_DNA"/>
</dbReference>